<name>A0AAN1XWD0_UNVUL</name>
<evidence type="ECO:0000313" key="2">
    <source>
        <dbReference type="Proteomes" id="UP001317532"/>
    </source>
</evidence>
<evidence type="ECO:0008006" key="3">
    <source>
        <dbReference type="Google" id="ProtNLM"/>
    </source>
</evidence>
<evidence type="ECO:0000313" key="1">
    <source>
        <dbReference type="EMBL" id="BDE06620.1"/>
    </source>
</evidence>
<keyword evidence="2" id="KW-1185">Reference proteome</keyword>
<dbReference type="NCBIfam" id="TIGR00149">
    <property type="entry name" value="TIGR00149_YjbQ"/>
    <property type="match status" value="1"/>
</dbReference>
<dbReference type="InterPro" id="IPR035917">
    <property type="entry name" value="YjbQ-like_sf"/>
</dbReference>
<dbReference type="RefSeq" id="WP_317994272.1">
    <property type="nucleotide sequence ID" value="NZ_AP025523.1"/>
</dbReference>
<dbReference type="AlphaFoldDB" id="A0AAN1XWD0"/>
<sequence>MTVVAHTEYLTIRTPSRYEIRDITPDIERVRAAAGLWDGTILVSTMHITSSIFVNDHEPGLWRDILAWAEKLAPYGEDYAHHQTGEDNGDAHLKRMLLGHQVIVPVTKGALDLGPWERVHYGEFDGMRPKRVLLKALGIRE</sequence>
<dbReference type="EMBL" id="AP025523">
    <property type="protein sequence ID" value="BDE06620.1"/>
    <property type="molecule type" value="Genomic_DNA"/>
</dbReference>
<proteinExistence type="predicted"/>
<accession>A0AAN1XWD0</accession>
<dbReference type="PANTHER" id="PTHR30615:SF2">
    <property type="entry name" value="YJBQ FAMILY PROTEIN"/>
    <property type="match status" value="1"/>
</dbReference>
<protein>
    <recommendedName>
        <fullName evidence="3">Secondary thiamine-phosphate synthase enzyme</fullName>
    </recommendedName>
</protein>
<dbReference type="Gene3D" id="2.60.120.460">
    <property type="entry name" value="YjbQ-like"/>
    <property type="match status" value="1"/>
</dbReference>
<organism evidence="1 2">
    <name type="scientific">Vulcanimicrobium alpinum</name>
    <dbReference type="NCBI Taxonomy" id="3016050"/>
    <lineage>
        <taxon>Bacteria</taxon>
        <taxon>Bacillati</taxon>
        <taxon>Vulcanimicrobiota</taxon>
        <taxon>Vulcanimicrobiia</taxon>
        <taxon>Vulcanimicrobiales</taxon>
        <taxon>Vulcanimicrobiaceae</taxon>
        <taxon>Vulcanimicrobium</taxon>
    </lineage>
</organism>
<dbReference type="KEGG" id="vab:WPS_18960"/>
<dbReference type="Proteomes" id="UP001317532">
    <property type="component" value="Chromosome"/>
</dbReference>
<dbReference type="InterPro" id="IPR001602">
    <property type="entry name" value="UPF0047_YjbQ-like"/>
</dbReference>
<dbReference type="PIRSF" id="PIRSF004681">
    <property type="entry name" value="UCP004681"/>
    <property type="match status" value="1"/>
</dbReference>
<reference evidence="1 2" key="1">
    <citation type="journal article" date="2022" name="ISME Commun">
        <title>Vulcanimicrobium alpinus gen. nov. sp. nov., the first cultivated representative of the candidate phylum 'Eremiobacterota', is a metabolically versatile aerobic anoxygenic phototroph.</title>
        <authorList>
            <person name="Yabe S."/>
            <person name="Muto K."/>
            <person name="Abe K."/>
            <person name="Yokota A."/>
            <person name="Staudigel H."/>
            <person name="Tebo B.M."/>
        </authorList>
    </citation>
    <scope>NUCLEOTIDE SEQUENCE [LARGE SCALE GENOMIC DNA]</scope>
    <source>
        <strain evidence="1 2">WC8-2</strain>
    </source>
</reference>
<dbReference type="PANTHER" id="PTHR30615">
    <property type="entry name" value="UNCHARACTERIZED PROTEIN YJBQ-RELATED"/>
    <property type="match status" value="1"/>
</dbReference>
<dbReference type="SUPFAM" id="SSF111038">
    <property type="entry name" value="YjbQ-like"/>
    <property type="match status" value="1"/>
</dbReference>
<gene>
    <name evidence="1" type="ORF">WPS_18960</name>
</gene>
<dbReference type="Pfam" id="PF01894">
    <property type="entry name" value="YjbQ"/>
    <property type="match status" value="1"/>
</dbReference>